<keyword evidence="1" id="KW-0812">Transmembrane</keyword>
<sequence>MLPCFSSFPPVNNTNTSRPLVLAAAAEATGAGLSPVLTWSAVGVIVAAVGILLVVLFRRRDTRTKTLTPGYDAAGSALVLLNRLATKTAVTGVTAELDKLPDLVSLLAIADGRSPKIGFGVIVTEINGYLDNAFPQDYTAQIAANPGSGDAYTALARNQGIKLEAARTAITIVQRRVEKLTGK</sequence>
<dbReference type="Proteomes" id="UP000326598">
    <property type="component" value="Chromosome"/>
</dbReference>
<keyword evidence="1" id="KW-1133">Transmembrane helix</keyword>
<dbReference type="AlphaFoldDB" id="A0A5J6IIY3"/>
<protein>
    <submittedName>
        <fullName evidence="2">Uncharacterized protein</fullName>
    </submittedName>
</protein>
<gene>
    <name evidence="2" type="ORF">CP976_34550</name>
</gene>
<dbReference type="EMBL" id="CP023694">
    <property type="protein sequence ID" value="QEV28737.1"/>
    <property type="molecule type" value="Genomic_DNA"/>
</dbReference>
<keyword evidence="1" id="KW-0472">Membrane</keyword>
<proteinExistence type="predicted"/>
<accession>A0A5J6IIY3</accession>
<feature type="transmembrane region" description="Helical" evidence="1">
    <location>
        <begin position="36"/>
        <end position="57"/>
    </location>
</feature>
<organism evidence="2 3">
    <name type="scientific">Streptomyces coeruleorubidus</name>
    <dbReference type="NCBI Taxonomy" id="116188"/>
    <lineage>
        <taxon>Bacteria</taxon>
        <taxon>Bacillati</taxon>
        <taxon>Actinomycetota</taxon>
        <taxon>Actinomycetes</taxon>
        <taxon>Kitasatosporales</taxon>
        <taxon>Streptomycetaceae</taxon>
        <taxon>Streptomyces</taxon>
    </lineage>
</organism>
<name>A0A5J6IIY3_STRC4</name>
<evidence type="ECO:0000313" key="3">
    <source>
        <dbReference type="Proteomes" id="UP000326598"/>
    </source>
</evidence>
<evidence type="ECO:0000313" key="2">
    <source>
        <dbReference type="EMBL" id="QEV28737.1"/>
    </source>
</evidence>
<dbReference type="KEGG" id="scoe:CP976_34550"/>
<evidence type="ECO:0000256" key="1">
    <source>
        <dbReference type="SAM" id="Phobius"/>
    </source>
</evidence>
<reference evidence="2 3" key="1">
    <citation type="submission" date="2017-09" db="EMBL/GenBank/DDBJ databases">
        <authorList>
            <person name="Lee N."/>
            <person name="Cho B.-K."/>
        </authorList>
    </citation>
    <scope>NUCLEOTIDE SEQUENCE [LARGE SCALE GENOMIC DNA]</scope>
    <source>
        <strain evidence="2 3">ATCC 13740</strain>
    </source>
</reference>